<comment type="caution">
    <text evidence="12">The sequence shown here is derived from an EMBL/GenBank/DDBJ whole genome shotgun (WGS) entry which is preliminary data.</text>
</comment>
<dbReference type="GO" id="GO:0020037">
    <property type="term" value="F:heme binding"/>
    <property type="evidence" value="ECO:0007669"/>
    <property type="project" value="InterPro"/>
</dbReference>
<feature type="binding site" description="axial binding residue" evidence="9">
    <location>
        <position position="139"/>
    </location>
    <ligand>
        <name>heme c</name>
        <dbReference type="ChEBI" id="CHEBI:61717"/>
        <label>2</label>
    </ligand>
    <ligandPart>
        <name>Fe</name>
        <dbReference type="ChEBI" id="CHEBI:18248"/>
    </ligandPart>
</feature>
<feature type="binding site" description="covalent" evidence="8">
    <location>
        <position position="39"/>
    </location>
    <ligand>
        <name>heme c</name>
        <dbReference type="ChEBI" id="CHEBI:61717"/>
        <label>1</label>
    </ligand>
</feature>
<evidence type="ECO:0000256" key="5">
    <source>
        <dbReference type="ARBA" id="ARBA00022764"/>
    </source>
</evidence>
<evidence type="ECO:0000256" key="9">
    <source>
        <dbReference type="PIRSR" id="PIRSR000005-2"/>
    </source>
</evidence>
<dbReference type="STRING" id="295108.HT99x_00480"/>
<evidence type="ECO:0000256" key="8">
    <source>
        <dbReference type="PIRSR" id="PIRSR000005-1"/>
    </source>
</evidence>
<dbReference type="Gene3D" id="1.10.760.10">
    <property type="entry name" value="Cytochrome c-like domain"/>
    <property type="match status" value="2"/>
</dbReference>
<organism evidence="12">
    <name type="scientific">Candidatus Berkiella aquae</name>
    <dbReference type="NCBI Taxonomy" id="295108"/>
    <lineage>
        <taxon>Bacteria</taxon>
        <taxon>Pseudomonadati</taxon>
        <taxon>Pseudomonadota</taxon>
        <taxon>Gammaproteobacteria</taxon>
        <taxon>Candidatus Berkiellales</taxon>
        <taxon>Candidatus Berkiellaceae</taxon>
        <taxon>Candidatus Berkiella</taxon>
    </lineage>
</organism>
<evidence type="ECO:0000313" key="13">
    <source>
        <dbReference type="EMBL" id="MCS5712734.1"/>
    </source>
</evidence>
<dbReference type="SUPFAM" id="SSF46626">
    <property type="entry name" value="Cytochrome c"/>
    <property type="match status" value="2"/>
</dbReference>
<feature type="domain" description="Cytochrome c" evidence="11">
    <location>
        <begin position="24"/>
        <end position="105"/>
    </location>
</feature>
<keyword evidence="6" id="KW-0249">Electron transport</keyword>
<keyword evidence="2" id="KW-0813">Transport</keyword>
<feature type="binding site" description="covalent" evidence="8">
    <location>
        <position position="138"/>
    </location>
    <ligand>
        <name>heme c</name>
        <dbReference type="ChEBI" id="CHEBI:61717"/>
        <label>2</label>
    </ligand>
</feature>
<feature type="chain" id="PRO_5043129722" evidence="10">
    <location>
        <begin position="23"/>
        <end position="205"/>
    </location>
</feature>
<feature type="binding site" description="covalent" evidence="8">
    <location>
        <position position="135"/>
    </location>
    <ligand>
        <name>heme c</name>
        <dbReference type="ChEBI" id="CHEBI:61717"/>
        <label>2</label>
    </ligand>
</feature>
<comment type="subcellular location">
    <subcellularLocation>
        <location evidence="1">Periplasm</location>
    </subcellularLocation>
</comment>
<keyword evidence="10" id="KW-0732">Signal</keyword>
<dbReference type="PROSITE" id="PS51007">
    <property type="entry name" value="CYTC"/>
    <property type="match status" value="2"/>
</dbReference>
<feature type="binding site" description="axial binding residue" evidence="9">
    <location>
        <position position="82"/>
    </location>
    <ligand>
        <name>heme c</name>
        <dbReference type="ChEBI" id="CHEBI:61717"/>
        <label>1</label>
    </ligand>
    <ligandPart>
        <name>Fe</name>
        <dbReference type="ChEBI" id="CHEBI:18248"/>
    </ligandPart>
</feature>
<name>A0A0Q9YMR3_9GAMM</name>
<keyword evidence="14" id="KW-1185">Reference proteome</keyword>
<reference evidence="13" key="3">
    <citation type="submission" date="2021-06" db="EMBL/GenBank/DDBJ databases">
        <title>Genomic Description and Analysis of Intracellular Bacteria, Candidatus Berkiella cookevillensis and Candidatus Berkiella aquae.</title>
        <authorList>
            <person name="Kidane D.T."/>
            <person name="Mehari Y.T."/>
            <person name="Rice F.C."/>
            <person name="Arivett B.A."/>
            <person name="Farone A.L."/>
            <person name="Berk S.G."/>
            <person name="Farone M.B."/>
        </authorList>
    </citation>
    <scope>NUCLEOTIDE SEQUENCE</scope>
    <source>
        <strain evidence="13">HT99</strain>
    </source>
</reference>
<dbReference type="PATRIC" id="fig|1590043.3.peg.483"/>
<reference evidence="12" key="1">
    <citation type="submission" date="2015-09" db="EMBL/GenBank/DDBJ databases">
        <title>Draft Genome Sequences of Two Novel Amoeba-resistant Intranuclear Bacteria, Candidatus Berkiella cookevillensis and Candidatus Berkiella aquae.</title>
        <authorList>
            <person name="Mehari Y.T."/>
            <person name="Arivett B.A."/>
            <person name="Farone A.L."/>
            <person name="Gunderson J.H."/>
            <person name="Farone M.B."/>
        </authorList>
    </citation>
    <scope>NUCLEOTIDE SEQUENCE [LARGE SCALE GENOMIC DNA]</scope>
    <source>
        <strain evidence="12">HT99</strain>
    </source>
</reference>
<feature type="domain" description="Cytochrome c" evidence="11">
    <location>
        <begin position="114"/>
        <end position="205"/>
    </location>
</feature>
<dbReference type="GO" id="GO:0009055">
    <property type="term" value="F:electron transfer activity"/>
    <property type="evidence" value="ECO:0007669"/>
    <property type="project" value="InterPro"/>
</dbReference>
<sequence>MKRYLRLISCFTLVFVATALGAQGNVEAGKSKTQTCVACHGPDGNSTVPNWPKIAGQYDNYLEKQLKDFRMGEKGPRFEASMFAMVAALSDQDIADLAAYYAAQKQTMGKAKSEYVALGEKIYRGGNLQTGVSACIACHGPAGEGNHAARFPKLAGQHATYIENQLNAFRDGKRKNSPNGMMESISHRMSAEEIKAVSSYIEGLH</sequence>
<evidence type="ECO:0000313" key="12">
    <source>
        <dbReference type="EMBL" id="KRG22063.1"/>
    </source>
</evidence>
<dbReference type="PANTHER" id="PTHR33751">
    <property type="entry name" value="CBB3-TYPE CYTOCHROME C OXIDASE SUBUNIT FIXP"/>
    <property type="match status" value="1"/>
</dbReference>
<dbReference type="RefSeq" id="WP_075065131.1">
    <property type="nucleotide sequence ID" value="NZ_LKAJ02000001.1"/>
</dbReference>
<evidence type="ECO:0000259" key="11">
    <source>
        <dbReference type="PROSITE" id="PS51007"/>
    </source>
</evidence>
<keyword evidence="7 9" id="KW-0408">Iron</keyword>
<keyword evidence="5" id="KW-0574">Periplasm</keyword>
<dbReference type="GO" id="GO:0042597">
    <property type="term" value="C:periplasmic space"/>
    <property type="evidence" value="ECO:0007669"/>
    <property type="project" value="UniProtKB-SubCell"/>
</dbReference>
<dbReference type="EMBL" id="LKAJ02000001">
    <property type="protein sequence ID" value="MCS5712734.1"/>
    <property type="molecule type" value="Genomic_DNA"/>
</dbReference>
<feature type="binding site" description="axial binding residue" evidence="9">
    <location>
        <position position="40"/>
    </location>
    <ligand>
        <name>heme c</name>
        <dbReference type="ChEBI" id="CHEBI:61717"/>
        <label>1</label>
    </ligand>
    <ligandPart>
        <name>Fe</name>
        <dbReference type="ChEBI" id="CHEBI:18248"/>
    </ligandPart>
</feature>
<keyword evidence="3 8" id="KW-0349">Heme</keyword>
<dbReference type="InterPro" id="IPR008168">
    <property type="entry name" value="Cyt_C_IC"/>
</dbReference>
<evidence type="ECO:0000313" key="14">
    <source>
        <dbReference type="Proteomes" id="UP000051497"/>
    </source>
</evidence>
<comment type="PTM">
    <text evidence="8">Binds 2 heme c groups covalently per subunit.</text>
</comment>
<evidence type="ECO:0000256" key="2">
    <source>
        <dbReference type="ARBA" id="ARBA00022448"/>
    </source>
</evidence>
<dbReference type="Pfam" id="PF00034">
    <property type="entry name" value="Cytochrom_C"/>
    <property type="match status" value="2"/>
</dbReference>
<proteinExistence type="predicted"/>
<feature type="signal peptide" evidence="10">
    <location>
        <begin position="1"/>
        <end position="22"/>
    </location>
</feature>
<dbReference type="EMBL" id="LKAJ01000002">
    <property type="protein sequence ID" value="KRG22063.1"/>
    <property type="molecule type" value="Genomic_DNA"/>
</dbReference>
<dbReference type="Proteomes" id="UP000051497">
    <property type="component" value="Unassembled WGS sequence"/>
</dbReference>
<dbReference type="InterPro" id="IPR024167">
    <property type="entry name" value="Cytochrome_c4-like"/>
</dbReference>
<feature type="binding site" description="axial binding residue" evidence="9">
    <location>
        <position position="182"/>
    </location>
    <ligand>
        <name>heme c</name>
        <dbReference type="ChEBI" id="CHEBI:61717"/>
        <label>2</label>
    </ligand>
    <ligandPart>
        <name>Fe</name>
        <dbReference type="ChEBI" id="CHEBI:18248"/>
    </ligandPart>
</feature>
<accession>A0A0Q9YMR3</accession>
<evidence type="ECO:0000256" key="6">
    <source>
        <dbReference type="ARBA" id="ARBA00022982"/>
    </source>
</evidence>
<dbReference type="InterPro" id="IPR009056">
    <property type="entry name" value="Cyt_c-like_dom"/>
</dbReference>
<evidence type="ECO:0000256" key="10">
    <source>
        <dbReference type="SAM" id="SignalP"/>
    </source>
</evidence>
<dbReference type="InterPro" id="IPR050597">
    <property type="entry name" value="Cytochrome_c_Oxidase_Subunit"/>
</dbReference>
<dbReference type="PANTHER" id="PTHR33751:SF9">
    <property type="entry name" value="CYTOCHROME C4"/>
    <property type="match status" value="1"/>
</dbReference>
<dbReference type="GO" id="GO:0005506">
    <property type="term" value="F:iron ion binding"/>
    <property type="evidence" value="ECO:0007669"/>
    <property type="project" value="InterPro"/>
</dbReference>
<gene>
    <name evidence="12" type="primary">cycA</name>
    <name evidence="12" type="ORF">HT99x_00480</name>
    <name evidence="13" type="ORF">HT99x_014940</name>
</gene>
<dbReference type="PIRSF" id="PIRSF000005">
    <property type="entry name" value="Cytochrome_c4"/>
    <property type="match status" value="1"/>
</dbReference>
<reference evidence="13" key="2">
    <citation type="journal article" date="2016" name="Genome Announc.">
        <title>Draft Genome Sequences of Two Novel Amoeba-Resistant Intranuclear Bacteria, 'Candidatus Berkiella cookevillensis' and 'Candidatus Berkiella aquae'.</title>
        <authorList>
            <person name="Mehari Y.T."/>
            <person name="Arivett B.A."/>
            <person name="Farone A.L."/>
            <person name="Gunderson J.H."/>
            <person name="Farone M.B."/>
        </authorList>
    </citation>
    <scope>NUCLEOTIDE SEQUENCE</scope>
    <source>
        <strain evidence="13">HT99</strain>
    </source>
</reference>
<evidence type="ECO:0000256" key="4">
    <source>
        <dbReference type="ARBA" id="ARBA00022723"/>
    </source>
</evidence>
<keyword evidence="4 9" id="KW-0479">Metal-binding</keyword>
<dbReference type="OrthoDB" id="9773456at2"/>
<evidence type="ECO:0000256" key="7">
    <source>
        <dbReference type="ARBA" id="ARBA00023004"/>
    </source>
</evidence>
<dbReference type="AlphaFoldDB" id="A0A0Q9YMR3"/>
<feature type="binding site" description="covalent" evidence="8">
    <location>
        <position position="36"/>
    </location>
    <ligand>
        <name>heme c</name>
        <dbReference type="ChEBI" id="CHEBI:61717"/>
        <label>1</label>
    </ligand>
</feature>
<evidence type="ECO:0000256" key="3">
    <source>
        <dbReference type="ARBA" id="ARBA00022617"/>
    </source>
</evidence>
<dbReference type="InterPro" id="IPR036909">
    <property type="entry name" value="Cyt_c-like_dom_sf"/>
</dbReference>
<evidence type="ECO:0000256" key="1">
    <source>
        <dbReference type="ARBA" id="ARBA00004418"/>
    </source>
</evidence>
<dbReference type="PRINTS" id="PR00605">
    <property type="entry name" value="CYTCHROMECIC"/>
</dbReference>
<protein>
    <submittedName>
        <fullName evidence="12">Cytochrome c4</fullName>
    </submittedName>
</protein>